<dbReference type="AlphaFoldDB" id="A0A0C2JRR0"/>
<dbReference type="Gene3D" id="1.25.40.10">
    <property type="entry name" value="Tetratricopeptide repeat domain"/>
    <property type="match status" value="1"/>
</dbReference>
<name>A0A0C2JRR0_THEKT</name>
<protein>
    <submittedName>
        <fullName evidence="1">Uncharacterized protein</fullName>
    </submittedName>
</protein>
<comment type="caution">
    <text evidence="1">The sequence shown here is derived from an EMBL/GenBank/DDBJ whole genome shotgun (WGS) entry which is preliminary data.</text>
</comment>
<proteinExistence type="predicted"/>
<gene>
    <name evidence="1" type="ORF">RF11_00957</name>
</gene>
<evidence type="ECO:0000313" key="2">
    <source>
        <dbReference type="Proteomes" id="UP000031668"/>
    </source>
</evidence>
<keyword evidence="2" id="KW-1185">Reference proteome</keyword>
<organism evidence="1 2">
    <name type="scientific">Thelohanellus kitauei</name>
    <name type="common">Myxosporean</name>
    <dbReference type="NCBI Taxonomy" id="669202"/>
    <lineage>
        <taxon>Eukaryota</taxon>
        <taxon>Metazoa</taxon>
        <taxon>Cnidaria</taxon>
        <taxon>Myxozoa</taxon>
        <taxon>Myxosporea</taxon>
        <taxon>Bivalvulida</taxon>
        <taxon>Platysporina</taxon>
        <taxon>Myxobolidae</taxon>
        <taxon>Thelohanellus</taxon>
    </lineage>
</organism>
<dbReference type="InterPro" id="IPR011990">
    <property type="entry name" value="TPR-like_helical_dom_sf"/>
</dbReference>
<accession>A0A0C2JRR0</accession>
<dbReference type="Pfam" id="PF14938">
    <property type="entry name" value="SNAP"/>
    <property type="match status" value="1"/>
</dbReference>
<sequence>MYKESGMMNRSINDVYELMHNADENKKAGRFQEAADKYYEAAELDKGYDVGYLNIISNFESAAECYLKTKDIRSCECYNKAIDVYVKNGQINQAIQRCFEYGYLLFTEYEEQGQSENFYRKGDDLQLQHNLKHTCVITKFDVSEFKKTKGKPLYGAINDAVQLRRKVNDLLI</sequence>
<evidence type="ECO:0000313" key="1">
    <source>
        <dbReference type="EMBL" id="KII72088.1"/>
    </source>
</evidence>
<reference evidence="1 2" key="1">
    <citation type="journal article" date="2014" name="Genome Biol. Evol.">
        <title>The genome of the myxosporean Thelohanellus kitauei shows adaptations to nutrient acquisition within its fish host.</title>
        <authorList>
            <person name="Yang Y."/>
            <person name="Xiong J."/>
            <person name="Zhou Z."/>
            <person name="Huo F."/>
            <person name="Miao W."/>
            <person name="Ran C."/>
            <person name="Liu Y."/>
            <person name="Zhang J."/>
            <person name="Feng J."/>
            <person name="Wang M."/>
            <person name="Wang M."/>
            <person name="Wang L."/>
            <person name="Yao B."/>
        </authorList>
    </citation>
    <scope>NUCLEOTIDE SEQUENCE [LARGE SCALE GENOMIC DNA]</scope>
    <source>
        <strain evidence="1">Wuqing</strain>
    </source>
</reference>
<dbReference type="SUPFAM" id="SSF48452">
    <property type="entry name" value="TPR-like"/>
    <property type="match status" value="1"/>
</dbReference>
<dbReference type="EMBL" id="JWZT01001397">
    <property type="protein sequence ID" value="KII72088.1"/>
    <property type="molecule type" value="Genomic_DNA"/>
</dbReference>
<dbReference type="Proteomes" id="UP000031668">
    <property type="component" value="Unassembled WGS sequence"/>
</dbReference>